<dbReference type="Pfam" id="PF01370">
    <property type="entry name" value="Epimerase"/>
    <property type="match status" value="1"/>
</dbReference>
<keyword evidence="3" id="KW-1185">Reference proteome</keyword>
<dbReference type="InterPro" id="IPR001509">
    <property type="entry name" value="Epimerase_deHydtase"/>
</dbReference>
<dbReference type="Gene3D" id="3.40.50.720">
    <property type="entry name" value="NAD(P)-binding Rossmann-like Domain"/>
    <property type="match status" value="1"/>
</dbReference>
<dbReference type="PANTHER" id="PTHR48079:SF6">
    <property type="entry name" value="NAD(P)-BINDING DOMAIN-CONTAINING PROTEIN-RELATED"/>
    <property type="match status" value="1"/>
</dbReference>
<dbReference type="InterPro" id="IPR051783">
    <property type="entry name" value="NAD(P)-dependent_oxidoreduct"/>
</dbReference>
<dbReference type="PANTHER" id="PTHR48079">
    <property type="entry name" value="PROTEIN YEEZ"/>
    <property type="match status" value="1"/>
</dbReference>
<dbReference type="InterPro" id="IPR017829">
    <property type="entry name" value="Hopanoid-assoc_sugar_epimerase"/>
</dbReference>
<gene>
    <name evidence="2" type="ORF">C7H79_03040</name>
</gene>
<name>A0A2P7NY30_9PROT</name>
<comment type="caution">
    <text evidence="2">The sequence shown here is derived from an EMBL/GenBank/DDBJ whole genome shotgun (WGS) entry which is preliminary data.</text>
</comment>
<feature type="domain" description="NAD-dependent epimerase/dehydratase" evidence="1">
    <location>
        <begin position="4"/>
        <end position="230"/>
    </location>
</feature>
<dbReference type="GO" id="GO:0004029">
    <property type="term" value="F:aldehyde dehydrogenase (NAD+) activity"/>
    <property type="evidence" value="ECO:0007669"/>
    <property type="project" value="TreeGrafter"/>
</dbReference>
<dbReference type="InterPro" id="IPR036291">
    <property type="entry name" value="NAD(P)-bd_dom_sf"/>
</dbReference>
<dbReference type="Proteomes" id="UP000241912">
    <property type="component" value="Unassembled WGS sequence"/>
</dbReference>
<evidence type="ECO:0000313" key="2">
    <source>
        <dbReference type="EMBL" id="PSJ18363.1"/>
    </source>
</evidence>
<reference evidence="2 3" key="1">
    <citation type="submission" date="2018-03" db="EMBL/GenBank/DDBJ databases">
        <title>Draft genome of Nitrosomonas supralitoralis APG5.</title>
        <authorList>
            <person name="Urakawa H."/>
            <person name="Lopez J.V."/>
        </authorList>
    </citation>
    <scope>NUCLEOTIDE SEQUENCE [LARGE SCALE GENOMIC DNA]</scope>
    <source>
        <strain evidence="2 3">APG5</strain>
    </source>
</reference>
<dbReference type="FunFam" id="3.40.50.720:FF:000425">
    <property type="entry name" value="NAD(P)-binding Rossmann-fold superfamily protein"/>
    <property type="match status" value="1"/>
</dbReference>
<proteinExistence type="predicted"/>
<accession>A0A2P7NY30</accession>
<sequence>MKSLVTGATGFLGSAVMRCLLTAGHDVRVLVRPESDRRNLKNFVVEISEGDLRDHKSLQRAVHGCDNLFHVAADYRLWVPDPETMYDININGTRALIIAAHQEGIKRIVYTSSVAALGLNPDGSPANEETPSDISAITGYYKRSKYFAEQMVKQLTDEHHLPLTIVNPSAPIGPGDIRPTPTGRIIVDTLMGRMPAYVNTGLNVAHVDDIAYGHLLAYQHGKQGERYILGGDDMTLLQILQTIDVINGTKINRINLPISVMLPMAWCMEKIAQFTHSEPRATLDSIRMARKLMFFSSKKAQHELGYQYRPAFEAIRDAILWFKENGYSN</sequence>
<evidence type="ECO:0000259" key="1">
    <source>
        <dbReference type="Pfam" id="PF01370"/>
    </source>
</evidence>
<dbReference type="NCBIfam" id="TIGR03466">
    <property type="entry name" value="HpnA"/>
    <property type="match status" value="1"/>
</dbReference>
<organism evidence="2 3">
    <name type="scientific">Nitrosomonas supralitoralis</name>
    <dbReference type="NCBI Taxonomy" id="2116706"/>
    <lineage>
        <taxon>Bacteria</taxon>
        <taxon>Pseudomonadati</taxon>
        <taxon>Pseudomonadota</taxon>
        <taxon>Betaproteobacteria</taxon>
        <taxon>Nitrosomonadales</taxon>
        <taxon>Nitrosomonadaceae</taxon>
        <taxon>Nitrosomonas</taxon>
    </lineage>
</organism>
<dbReference type="EMBL" id="PXXU01000006">
    <property type="protein sequence ID" value="PSJ18363.1"/>
    <property type="molecule type" value="Genomic_DNA"/>
</dbReference>
<dbReference type="CDD" id="cd05228">
    <property type="entry name" value="AR_FR_like_1_SDR_e"/>
    <property type="match status" value="1"/>
</dbReference>
<protein>
    <submittedName>
        <fullName evidence="2">NAD-dependent dehydratase</fullName>
    </submittedName>
</protein>
<dbReference type="SUPFAM" id="SSF51735">
    <property type="entry name" value="NAD(P)-binding Rossmann-fold domains"/>
    <property type="match status" value="1"/>
</dbReference>
<dbReference type="AlphaFoldDB" id="A0A2P7NY30"/>
<dbReference type="OrthoDB" id="9803010at2"/>
<dbReference type="RefSeq" id="WP_106705824.1">
    <property type="nucleotide sequence ID" value="NZ_PXXU01000006.1"/>
</dbReference>
<dbReference type="GO" id="GO:0005737">
    <property type="term" value="C:cytoplasm"/>
    <property type="evidence" value="ECO:0007669"/>
    <property type="project" value="TreeGrafter"/>
</dbReference>
<evidence type="ECO:0000313" key="3">
    <source>
        <dbReference type="Proteomes" id="UP000241912"/>
    </source>
</evidence>